<dbReference type="SUPFAM" id="SSF51206">
    <property type="entry name" value="cAMP-binding domain-like"/>
    <property type="match status" value="1"/>
</dbReference>
<evidence type="ECO:0000256" key="1">
    <source>
        <dbReference type="ARBA" id="ARBA00004141"/>
    </source>
</evidence>
<proteinExistence type="predicted"/>
<gene>
    <name evidence="10" type="ORF">A2519_13145</name>
</gene>
<dbReference type="Proteomes" id="UP000179243">
    <property type="component" value="Unassembled WGS sequence"/>
</dbReference>
<keyword evidence="6" id="KW-0472">Membrane</keyword>
<evidence type="ECO:0000256" key="2">
    <source>
        <dbReference type="ARBA" id="ARBA00022448"/>
    </source>
</evidence>
<evidence type="ECO:0000313" key="11">
    <source>
        <dbReference type="Proteomes" id="UP000179243"/>
    </source>
</evidence>
<dbReference type="PANTHER" id="PTHR45638:SF11">
    <property type="entry name" value="CYCLIC NUCLEOTIDE-GATED CATION CHANNEL SUBUNIT A"/>
    <property type="match status" value="1"/>
</dbReference>
<dbReference type="InterPro" id="IPR018490">
    <property type="entry name" value="cNMP-bd_dom_sf"/>
</dbReference>
<name>A0A1F7F9R8_UNCRA</name>
<dbReference type="Gene3D" id="2.60.120.10">
    <property type="entry name" value="Jelly Rolls"/>
    <property type="match status" value="1"/>
</dbReference>
<keyword evidence="7" id="KW-1071">Ligand-gated ion channel</keyword>
<evidence type="ECO:0000259" key="9">
    <source>
        <dbReference type="PROSITE" id="PS50042"/>
    </source>
</evidence>
<dbReference type="PROSITE" id="PS00889">
    <property type="entry name" value="CNMP_BINDING_2"/>
    <property type="match status" value="1"/>
</dbReference>
<dbReference type="CDD" id="cd00038">
    <property type="entry name" value="CAP_ED"/>
    <property type="match status" value="1"/>
</dbReference>
<sequence length="173" mass="19621">MQPDTLENDDQRVFTILERVLFLKEVELFRNVDTECLGVIAEIAREIACNTGDIIAREGDLGDSLYIIKQGSLKIIKEKEGKQYLLANHSEGKCFGELGLFGRTHRTAGAVANEKSVLLEIRKDEFKKVILTNPEIAYNMLEILSERIRRMDNEIILLTQTLGNDLVKDLKKA</sequence>
<dbReference type="AlphaFoldDB" id="A0A1F7F9R8"/>
<keyword evidence="5" id="KW-0406">Ion transport</keyword>
<dbReference type="GO" id="GO:0016020">
    <property type="term" value="C:membrane"/>
    <property type="evidence" value="ECO:0007669"/>
    <property type="project" value="UniProtKB-SubCell"/>
</dbReference>
<dbReference type="PANTHER" id="PTHR45638">
    <property type="entry name" value="CYCLIC NUCLEOTIDE-GATED CATION CHANNEL SUBUNIT A"/>
    <property type="match status" value="1"/>
</dbReference>
<dbReference type="InterPro" id="IPR000595">
    <property type="entry name" value="cNMP-bd_dom"/>
</dbReference>
<keyword evidence="3" id="KW-0812">Transmembrane</keyword>
<evidence type="ECO:0000256" key="8">
    <source>
        <dbReference type="ARBA" id="ARBA00023303"/>
    </source>
</evidence>
<reference evidence="10 11" key="1">
    <citation type="journal article" date="2016" name="Nat. Commun.">
        <title>Thousands of microbial genomes shed light on interconnected biogeochemical processes in an aquifer system.</title>
        <authorList>
            <person name="Anantharaman K."/>
            <person name="Brown C.T."/>
            <person name="Hug L.A."/>
            <person name="Sharon I."/>
            <person name="Castelle C.J."/>
            <person name="Probst A.J."/>
            <person name="Thomas B.C."/>
            <person name="Singh A."/>
            <person name="Wilkins M.J."/>
            <person name="Karaoz U."/>
            <person name="Brodie E.L."/>
            <person name="Williams K.H."/>
            <person name="Hubbard S.S."/>
            <person name="Banfield J.F."/>
        </authorList>
    </citation>
    <scope>NUCLEOTIDE SEQUENCE [LARGE SCALE GENOMIC DNA]</scope>
</reference>
<dbReference type="GO" id="GO:0044877">
    <property type="term" value="F:protein-containing complex binding"/>
    <property type="evidence" value="ECO:0007669"/>
    <property type="project" value="TreeGrafter"/>
</dbReference>
<dbReference type="EMBL" id="MFYX01000092">
    <property type="protein sequence ID" value="OGK03267.1"/>
    <property type="molecule type" value="Genomic_DNA"/>
</dbReference>
<protein>
    <recommendedName>
        <fullName evidence="9">Cyclic nucleotide-binding domain-containing protein</fullName>
    </recommendedName>
</protein>
<organism evidence="10 11">
    <name type="scientific">Candidatus Raymondbacteria bacterium RIFOXYD12_FULL_49_13</name>
    <dbReference type="NCBI Taxonomy" id="1817890"/>
    <lineage>
        <taxon>Bacteria</taxon>
        <taxon>Raymondiibacteriota</taxon>
    </lineage>
</organism>
<dbReference type="InterPro" id="IPR014710">
    <property type="entry name" value="RmlC-like_jellyroll"/>
</dbReference>
<dbReference type="PROSITE" id="PS50042">
    <property type="entry name" value="CNMP_BINDING_3"/>
    <property type="match status" value="1"/>
</dbReference>
<dbReference type="InterPro" id="IPR018488">
    <property type="entry name" value="cNMP-bd_CS"/>
</dbReference>
<accession>A0A1F7F9R8</accession>
<evidence type="ECO:0000313" key="10">
    <source>
        <dbReference type="EMBL" id="OGK03267.1"/>
    </source>
</evidence>
<evidence type="ECO:0000256" key="3">
    <source>
        <dbReference type="ARBA" id="ARBA00022692"/>
    </source>
</evidence>
<keyword evidence="4" id="KW-1133">Transmembrane helix</keyword>
<keyword evidence="8" id="KW-0407">Ion channel</keyword>
<keyword evidence="2" id="KW-0813">Transport</keyword>
<comment type="subcellular location">
    <subcellularLocation>
        <location evidence="1">Membrane</location>
        <topology evidence="1">Multi-pass membrane protein</topology>
    </subcellularLocation>
</comment>
<dbReference type="SMART" id="SM00100">
    <property type="entry name" value="cNMP"/>
    <property type="match status" value="1"/>
</dbReference>
<dbReference type="Pfam" id="PF00027">
    <property type="entry name" value="cNMP_binding"/>
    <property type="match status" value="1"/>
</dbReference>
<feature type="domain" description="Cyclic nucleotide-binding" evidence="9">
    <location>
        <begin position="28"/>
        <end position="147"/>
    </location>
</feature>
<dbReference type="InterPro" id="IPR050866">
    <property type="entry name" value="CNG_cation_channel"/>
</dbReference>
<evidence type="ECO:0000256" key="4">
    <source>
        <dbReference type="ARBA" id="ARBA00022989"/>
    </source>
</evidence>
<comment type="caution">
    <text evidence="10">The sequence shown here is derived from an EMBL/GenBank/DDBJ whole genome shotgun (WGS) entry which is preliminary data.</text>
</comment>
<evidence type="ECO:0000256" key="5">
    <source>
        <dbReference type="ARBA" id="ARBA00023065"/>
    </source>
</evidence>
<evidence type="ECO:0000256" key="6">
    <source>
        <dbReference type="ARBA" id="ARBA00023136"/>
    </source>
</evidence>
<dbReference type="GO" id="GO:0005221">
    <property type="term" value="F:intracellularly cyclic nucleotide-activated monoatomic cation channel activity"/>
    <property type="evidence" value="ECO:0007669"/>
    <property type="project" value="InterPro"/>
</dbReference>
<evidence type="ECO:0000256" key="7">
    <source>
        <dbReference type="ARBA" id="ARBA00023286"/>
    </source>
</evidence>